<dbReference type="InterPro" id="IPR016195">
    <property type="entry name" value="Pol/histidinol_Pase-like"/>
</dbReference>
<keyword evidence="6 13" id="KW-0808">Transferase</keyword>
<evidence type="ECO:0000256" key="8">
    <source>
        <dbReference type="ARBA" id="ARBA00022705"/>
    </source>
</evidence>
<evidence type="ECO:0000256" key="13">
    <source>
        <dbReference type="HAMAP-Rule" id="MF_01902"/>
    </source>
</evidence>
<dbReference type="InterPro" id="IPR004365">
    <property type="entry name" value="NA-bd_OB_tRNA"/>
</dbReference>
<dbReference type="NCBIfam" id="NF004225">
    <property type="entry name" value="PRK05672.1"/>
    <property type="match status" value="1"/>
</dbReference>
<comment type="similarity">
    <text evidence="2 13">Belongs to the DNA polymerase type-C family. DnaE2 subfamily.</text>
</comment>
<dbReference type="EC" id="2.7.7.7" evidence="3 13"/>
<evidence type="ECO:0000256" key="7">
    <source>
        <dbReference type="ARBA" id="ARBA00022695"/>
    </source>
</evidence>
<dbReference type="Proteomes" id="UP001501676">
    <property type="component" value="Unassembled WGS sequence"/>
</dbReference>
<dbReference type="RefSeq" id="WP_345729881.1">
    <property type="nucleotide sequence ID" value="NZ_BAAAYN010000026.1"/>
</dbReference>
<keyword evidence="11 13" id="KW-0234">DNA repair</keyword>
<evidence type="ECO:0000256" key="1">
    <source>
        <dbReference type="ARBA" id="ARBA00004496"/>
    </source>
</evidence>
<dbReference type="InterPro" id="IPR011708">
    <property type="entry name" value="DNA_pol3_alpha_NTPase_dom"/>
</dbReference>
<gene>
    <name evidence="13" type="primary">dnaE2</name>
    <name evidence="16" type="ORF">GCM10020369_42160</name>
</gene>
<dbReference type="EMBL" id="BAAAYN010000026">
    <property type="protein sequence ID" value="GAA3389963.1"/>
    <property type="molecule type" value="Genomic_DNA"/>
</dbReference>
<comment type="caution">
    <text evidence="16">The sequence shown here is derived from an EMBL/GenBank/DDBJ whole genome shotgun (WGS) entry which is preliminary data.</text>
</comment>
<keyword evidence="17" id="KW-1185">Reference proteome</keyword>
<accession>A0ABP6T0D6</accession>
<dbReference type="SUPFAM" id="SSF89550">
    <property type="entry name" value="PHP domain-like"/>
    <property type="match status" value="1"/>
</dbReference>
<comment type="function">
    <text evidence="13">DNA polymerase involved in damage-induced mutagenesis and translesion synthesis (TLS). It is not the major replicative DNA polymerase.</text>
</comment>
<dbReference type="CDD" id="cd04485">
    <property type="entry name" value="DnaE_OBF"/>
    <property type="match status" value="1"/>
</dbReference>
<keyword evidence="9 13" id="KW-0227">DNA damage</keyword>
<dbReference type="Gene3D" id="1.10.150.870">
    <property type="match status" value="1"/>
</dbReference>
<dbReference type="PANTHER" id="PTHR32294">
    <property type="entry name" value="DNA POLYMERASE III SUBUNIT ALPHA"/>
    <property type="match status" value="1"/>
</dbReference>
<dbReference type="Pfam" id="PF07733">
    <property type="entry name" value="DNA_pol3_alpha"/>
    <property type="match status" value="1"/>
</dbReference>
<dbReference type="NCBIfam" id="TIGR00594">
    <property type="entry name" value="polc"/>
    <property type="match status" value="1"/>
</dbReference>
<dbReference type="Pfam" id="PF14579">
    <property type="entry name" value="HHH_6"/>
    <property type="match status" value="1"/>
</dbReference>
<evidence type="ECO:0000256" key="3">
    <source>
        <dbReference type="ARBA" id="ARBA00012417"/>
    </source>
</evidence>
<feature type="domain" description="Polymerase/histidinol phosphatase N-terminal" evidence="15">
    <location>
        <begin position="52"/>
        <end position="119"/>
    </location>
</feature>
<evidence type="ECO:0000259" key="15">
    <source>
        <dbReference type="SMART" id="SM00481"/>
    </source>
</evidence>
<feature type="region of interest" description="Disordered" evidence="14">
    <location>
        <begin position="16"/>
        <end position="44"/>
    </location>
</feature>
<evidence type="ECO:0000313" key="16">
    <source>
        <dbReference type="EMBL" id="GAA3389963.1"/>
    </source>
</evidence>
<evidence type="ECO:0000256" key="10">
    <source>
        <dbReference type="ARBA" id="ARBA00022932"/>
    </source>
</evidence>
<dbReference type="Pfam" id="PF01336">
    <property type="entry name" value="tRNA_anti-codon"/>
    <property type="match status" value="1"/>
</dbReference>
<dbReference type="InterPro" id="IPR003141">
    <property type="entry name" value="Pol/His_phosphatase_N"/>
</dbReference>
<comment type="subcellular location">
    <subcellularLocation>
        <location evidence="1 13">Cytoplasm</location>
    </subcellularLocation>
</comment>
<name>A0ABP6T0D6_9ACTN</name>
<dbReference type="Pfam" id="PF02811">
    <property type="entry name" value="PHP"/>
    <property type="match status" value="1"/>
</dbReference>
<evidence type="ECO:0000256" key="5">
    <source>
        <dbReference type="ARBA" id="ARBA00022490"/>
    </source>
</evidence>
<keyword evidence="7 13" id="KW-0548">Nucleotidyltransferase</keyword>
<protein>
    <recommendedName>
        <fullName evidence="4 13">Error-prone DNA polymerase</fullName>
        <ecNumber evidence="3 13">2.7.7.7</ecNumber>
    </recommendedName>
</protein>
<keyword evidence="10 13" id="KW-0239">DNA-directed DNA polymerase</keyword>
<evidence type="ECO:0000256" key="11">
    <source>
        <dbReference type="ARBA" id="ARBA00023204"/>
    </source>
</evidence>
<evidence type="ECO:0000256" key="12">
    <source>
        <dbReference type="ARBA" id="ARBA00049244"/>
    </source>
</evidence>
<dbReference type="InterPro" id="IPR040982">
    <property type="entry name" value="DNA_pol3_finger"/>
</dbReference>
<dbReference type="InterPro" id="IPR004013">
    <property type="entry name" value="PHP_dom"/>
</dbReference>
<dbReference type="InterPro" id="IPR023073">
    <property type="entry name" value="DnaE2"/>
</dbReference>
<dbReference type="Pfam" id="PF17657">
    <property type="entry name" value="DNA_pol3_finger"/>
    <property type="match status" value="1"/>
</dbReference>
<dbReference type="Gene3D" id="3.20.20.140">
    <property type="entry name" value="Metal-dependent hydrolases"/>
    <property type="match status" value="1"/>
</dbReference>
<evidence type="ECO:0000256" key="9">
    <source>
        <dbReference type="ARBA" id="ARBA00022763"/>
    </source>
</evidence>
<dbReference type="SMART" id="SM00481">
    <property type="entry name" value="POLIIIAc"/>
    <property type="match status" value="1"/>
</dbReference>
<comment type="catalytic activity">
    <reaction evidence="12 13">
        <text>DNA(n) + a 2'-deoxyribonucleoside 5'-triphosphate = DNA(n+1) + diphosphate</text>
        <dbReference type="Rhea" id="RHEA:22508"/>
        <dbReference type="Rhea" id="RHEA-COMP:17339"/>
        <dbReference type="Rhea" id="RHEA-COMP:17340"/>
        <dbReference type="ChEBI" id="CHEBI:33019"/>
        <dbReference type="ChEBI" id="CHEBI:61560"/>
        <dbReference type="ChEBI" id="CHEBI:173112"/>
        <dbReference type="EC" id="2.7.7.7"/>
    </reaction>
</comment>
<proteinExistence type="inferred from homology"/>
<evidence type="ECO:0000256" key="6">
    <source>
        <dbReference type="ARBA" id="ARBA00022679"/>
    </source>
</evidence>
<evidence type="ECO:0000256" key="14">
    <source>
        <dbReference type="SAM" id="MobiDB-lite"/>
    </source>
</evidence>
<dbReference type="HAMAP" id="MF_01902">
    <property type="entry name" value="DNApol_error_prone"/>
    <property type="match status" value="1"/>
</dbReference>
<organism evidence="16 17">
    <name type="scientific">Cryptosporangium minutisporangium</name>
    <dbReference type="NCBI Taxonomy" id="113569"/>
    <lineage>
        <taxon>Bacteria</taxon>
        <taxon>Bacillati</taxon>
        <taxon>Actinomycetota</taxon>
        <taxon>Actinomycetes</taxon>
        <taxon>Cryptosporangiales</taxon>
        <taxon>Cryptosporangiaceae</taxon>
        <taxon>Cryptosporangium</taxon>
    </lineage>
</organism>
<keyword evidence="8 13" id="KW-0235">DNA replication</keyword>
<reference evidence="17" key="1">
    <citation type="journal article" date="2019" name="Int. J. Syst. Evol. Microbiol.">
        <title>The Global Catalogue of Microorganisms (GCM) 10K type strain sequencing project: providing services to taxonomists for standard genome sequencing and annotation.</title>
        <authorList>
            <consortium name="The Broad Institute Genomics Platform"/>
            <consortium name="The Broad Institute Genome Sequencing Center for Infectious Disease"/>
            <person name="Wu L."/>
            <person name="Ma J."/>
        </authorList>
    </citation>
    <scope>NUCLEOTIDE SEQUENCE [LARGE SCALE GENOMIC DNA]</scope>
    <source>
        <strain evidence="17">JCM 9458</strain>
    </source>
</reference>
<evidence type="ECO:0000256" key="4">
    <source>
        <dbReference type="ARBA" id="ARBA00017273"/>
    </source>
</evidence>
<evidence type="ECO:0000313" key="17">
    <source>
        <dbReference type="Proteomes" id="UP001501676"/>
    </source>
</evidence>
<sequence length="1110" mass="120512">MGWGNPPVPWKELERALSGEIPDGGDAPGWSRKREAYEPAPAARPRETVPYAELHCHSNFSFLDGASHPEELVEEAVRLGLTGLALTDHDGMYGVVRFAEAAAAHGLATVFGAELSLGLSGPQNGMADPEGDHLLVLARDPDGYRRLCTAISEAHLRGEEKGRPVYRLDELAEAADGHWLVLTGCRKGTVRRALDATGADGTLPVVDGPRDADRALRSLIDRFGRDNVVVELTDHGDPLDSERNDVLAALAAEHRLQLVATNNVHYAAPARRKLATALAAVRARRSLDEIEGWLPAAATAHLRSGTEMARLFARYPGAVANAAKIAAECAFDLQLIAPNLPDCEVGAGHTEMSWLRHLTEIGALDRYGTRKERPDAYAQIDHELDVIERLGFPGYFLIVESITTWCKQNDIFCQGRGSAANSAVCYALGITNVDAVGYGLLFERFLAPERDGPPDIDLDIESGRREEVIQHVYETYGRRRAAQVANVISYRPKSAIRDVAKAFGFSPGQQDAWSKQLEHWGKIGEAEVPAPVAEMAEQLLKFPRHLGIHSGGMVLCDRPVTEVCPIEWARMENRTVLQWDKDDCAAAGLVKFDLLGLGMLTALHYCRDLVRDHHGLLVDLHRIPLDDKAVYAMLCEADSVGVFQVESRAQMATLPRLKPREFYDLVVEVALIRPGPIQGGSVHPYIRRRNGQEKPRYAHPLLENALHKTLGVPLFQEQLMQMAVDVAGFSAAEADQLRRAIGSKRSPERMDALRDRFYAGMAANGITGELADQIFGQLAAFANFGFPESHAMSFAALVLYSSWFKRYFPAAFCAALLAAQPMGFYSPQSLVADARRHGVTVRGPDLNASLAKATLEPLGVPDGPSAFPPPGTPPRLDHAVRLGLAAVRTIGDDLADRLVAERAEHGPYTDMTNLTQRIALTTAQVEALATAGAFDCFGLSRRAALWAAGAVAQGRPDRLAGVVIGVEAPMLPGMSEVEEAIADVWATGVSPDSYPTQFVRSQLDARGAVPIASLGAFRDGSRVLVGGVVTHRQRPATAGGVTFVNLEDETGMLNVVCTQGVWTRYRRVARGSAALLVRGRLQNVEGVIGVSAEVLEPLPLRVTSTSRDFR</sequence>
<evidence type="ECO:0000256" key="2">
    <source>
        <dbReference type="ARBA" id="ARBA00007391"/>
    </source>
</evidence>
<keyword evidence="5 13" id="KW-0963">Cytoplasm</keyword>
<dbReference type="PANTHER" id="PTHR32294:SF4">
    <property type="entry name" value="ERROR-PRONE DNA POLYMERASE"/>
    <property type="match status" value="1"/>
</dbReference>
<dbReference type="InterPro" id="IPR029460">
    <property type="entry name" value="DNAPol_HHH"/>
</dbReference>
<dbReference type="InterPro" id="IPR004805">
    <property type="entry name" value="DnaE2/DnaE/PolC"/>
</dbReference>